<keyword evidence="6 17" id="KW-0812">Transmembrane</keyword>
<evidence type="ECO:0000256" key="1">
    <source>
        <dbReference type="ARBA" id="ARBA00004651"/>
    </source>
</evidence>
<evidence type="ECO:0000256" key="12">
    <source>
        <dbReference type="ARBA" id="ARBA00023251"/>
    </source>
</evidence>
<comment type="miscellaneous">
    <text evidence="17">Bacitracin is thought to be involved in the inhibition of peptidoglycan synthesis by sequestering undecaprenyl diphosphate, thereby reducing the pool of lipid carrier available.</text>
</comment>
<evidence type="ECO:0000313" key="18">
    <source>
        <dbReference type="EMBL" id="HIS31097.1"/>
    </source>
</evidence>
<name>A0A9D1JJL3_9FIRM</name>
<evidence type="ECO:0000256" key="16">
    <source>
        <dbReference type="ARBA" id="ARBA00047594"/>
    </source>
</evidence>
<dbReference type="NCBIfam" id="TIGR00753">
    <property type="entry name" value="undec_PP_bacA"/>
    <property type="match status" value="1"/>
</dbReference>
<feature type="transmembrane region" description="Helical" evidence="17">
    <location>
        <begin position="148"/>
        <end position="170"/>
    </location>
</feature>
<keyword evidence="7 17" id="KW-0378">Hydrolase</keyword>
<evidence type="ECO:0000256" key="3">
    <source>
        <dbReference type="ARBA" id="ARBA00012374"/>
    </source>
</evidence>
<evidence type="ECO:0000256" key="9">
    <source>
        <dbReference type="ARBA" id="ARBA00022984"/>
    </source>
</evidence>
<comment type="caution">
    <text evidence="18">The sequence shown here is derived from an EMBL/GenBank/DDBJ whole genome shotgun (WGS) entry which is preliminary data.</text>
</comment>
<dbReference type="GO" id="GO:0009252">
    <property type="term" value="P:peptidoglycan biosynthetic process"/>
    <property type="evidence" value="ECO:0007669"/>
    <property type="project" value="UniProtKB-KW"/>
</dbReference>
<evidence type="ECO:0000313" key="19">
    <source>
        <dbReference type="Proteomes" id="UP000823935"/>
    </source>
</evidence>
<evidence type="ECO:0000256" key="6">
    <source>
        <dbReference type="ARBA" id="ARBA00022692"/>
    </source>
</evidence>
<dbReference type="NCBIfam" id="NF001391">
    <property type="entry name" value="PRK00281.1-5"/>
    <property type="match status" value="1"/>
</dbReference>
<dbReference type="Proteomes" id="UP000823935">
    <property type="component" value="Unassembled WGS sequence"/>
</dbReference>
<dbReference type="EMBL" id="DVIQ01000027">
    <property type="protein sequence ID" value="HIS31097.1"/>
    <property type="molecule type" value="Genomic_DNA"/>
</dbReference>
<dbReference type="GO" id="GO:0005886">
    <property type="term" value="C:plasma membrane"/>
    <property type="evidence" value="ECO:0007669"/>
    <property type="project" value="UniProtKB-SubCell"/>
</dbReference>
<dbReference type="PANTHER" id="PTHR30622:SF3">
    <property type="entry name" value="UNDECAPRENYL-DIPHOSPHATASE"/>
    <property type="match status" value="1"/>
</dbReference>
<comment type="catalytic activity">
    <reaction evidence="16 17">
        <text>di-trans,octa-cis-undecaprenyl diphosphate + H2O = di-trans,octa-cis-undecaprenyl phosphate + phosphate + H(+)</text>
        <dbReference type="Rhea" id="RHEA:28094"/>
        <dbReference type="ChEBI" id="CHEBI:15377"/>
        <dbReference type="ChEBI" id="CHEBI:15378"/>
        <dbReference type="ChEBI" id="CHEBI:43474"/>
        <dbReference type="ChEBI" id="CHEBI:58405"/>
        <dbReference type="ChEBI" id="CHEBI:60392"/>
        <dbReference type="EC" id="3.6.1.27"/>
    </reaction>
</comment>
<feature type="transmembrane region" description="Helical" evidence="17">
    <location>
        <begin position="87"/>
        <end position="105"/>
    </location>
</feature>
<reference evidence="18" key="1">
    <citation type="submission" date="2020-10" db="EMBL/GenBank/DDBJ databases">
        <authorList>
            <person name="Gilroy R."/>
        </authorList>
    </citation>
    <scope>NUCLEOTIDE SEQUENCE</scope>
    <source>
        <strain evidence="18">CHK190-19873</strain>
    </source>
</reference>
<keyword evidence="11 17" id="KW-0472">Membrane</keyword>
<reference evidence="18" key="2">
    <citation type="journal article" date="2021" name="PeerJ">
        <title>Extensive microbial diversity within the chicken gut microbiome revealed by metagenomics and culture.</title>
        <authorList>
            <person name="Gilroy R."/>
            <person name="Ravi A."/>
            <person name="Getino M."/>
            <person name="Pursley I."/>
            <person name="Horton D.L."/>
            <person name="Alikhan N.F."/>
            <person name="Baker D."/>
            <person name="Gharbi K."/>
            <person name="Hall N."/>
            <person name="Watson M."/>
            <person name="Adriaenssens E.M."/>
            <person name="Foster-Nyarko E."/>
            <person name="Jarju S."/>
            <person name="Secka A."/>
            <person name="Antonio M."/>
            <person name="Oren A."/>
            <person name="Chaudhuri R.R."/>
            <person name="La Ragione R."/>
            <person name="Hildebrand F."/>
            <person name="Pallen M.J."/>
        </authorList>
    </citation>
    <scope>NUCLEOTIDE SEQUENCE</scope>
    <source>
        <strain evidence="18">CHK190-19873</strain>
    </source>
</reference>
<dbReference type="InterPro" id="IPR003824">
    <property type="entry name" value="UppP"/>
</dbReference>
<dbReference type="HAMAP" id="MF_01006">
    <property type="entry name" value="Undec_diphosphatase"/>
    <property type="match status" value="1"/>
</dbReference>
<dbReference type="PANTHER" id="PTHR30622">
    <property type="entry name" value="UNDECAPRENYL-DIPHOSPHATASE"/>
    <property type="match status" value="1"/>
</dbReference>
<proteinExistence type="inferred from homology"/>
<evidence type="ECO:0000256" key="5">
    <source>
        <dbReference type="ARBA" id="ARBA00022475"/>
    </source>
</evidence>
<evidence type="ECO:0000256" key="13">
    <source>
        <dbReference type="ARBA" id="ARBA00023316"/>
    </source>
</evidence>
<keyword evidence="10 17" id="KW-1133">Transmembrane helix</keyword>
<dbReference type="GO" id="GO:0046677">
    <property type="term" value="P:response to antibiotic"/>
    <property type="evidence" value="ECO:0007669"/>
    <property type="project" value="UniProtKB-UniRule"/>
</dbReference>
<evidence type="ECO:0000256" key="10">
    <source>
        <dbReference type="ARBA" id="ARBA00022989"/>
    </source>
</evidence>
<feature type="transmembrane region" description="Helical" evidence="17">
    <location>
        <begin position="257"/>
        <end position="273"/>
    </location>
</feature>
<evidence type="ECO:0000256" key="7">
    <source>
        <dbReference type="ARBA" id="ARBA00022801"/>
    </source>
</evidence>
<dbReference type="GO" id="GO:0050380">
    <property type="term" value="F:undecaprenyl-diphosphatase activity"/>
    <property type="evidence" value="ECO:0007669"/>
    <property type="project" value="UniProtKB-UniRule"/>
</dbReference>
<organism evidence="18 19">
    <name type="scientific">Candidatus Limivivens intestinipullorum</name>
    <dbReference type="NCBI Taxonomy" id="2840858"/>
    <lineage>
        <taxon>Bacteria</taxon>
        <taxon>Bacillati</taxon>
        <taxon>Bacillota</taxon>
        <taxon>Clostridia</taxon>
        <taxon>Lachnospirales</taxon>
        <taxon>Lachnospiraceae</taxon>
        <taxon>Lachnospiraceae incertae sedis</taxon>
        <taxon>Candidatus Limivivens</taxon>
    </lineage>
</organism>
<dbReference type="AlphaFoldDB" id="A0A9D1JJL3"/>
<comment type="subcellular location">
    <subcellularLocation>
        <location evidence="1 17">Cell membrane</location>
        <topology evidence="1 17">Multi-pass membrane protein</topology>
    </subcellularLocation>
</comment>
<keyword evidence="8 17" id="KW-0133">Cell shape</keyword>
<keyword evidence="5 17" id="KW-1003">Cell membrane</keyword>
<dbReference type="GO" id="GO:0008360">
    <property type="term" value="P:regulation of cell shape"/>
    <property type="evidence" value="ECO:0007669"/>
    <property type="project" value="UniProtKB-KW"/>
</dbReference>
<keyword evidence="13 17" id="KW-0961">Cell wall biogenesis/degradation</keyword>
<dbReference type="EC" id="3.6.1.27" evidence="3 17"/>
<dbReference type="NCBIfam" id="NF001390">
    <property type="entry name" value="PRK00281.1-4"/>
    <property type="match status" value="1"/>
</dbReference>
<sequence length="274" mass="30901">MSIAEFVKAVLFGIVEGITEWLPISSTGHMIILDELVKMQVTQEFMDMFLVVIQLGAILAVVVLYWNRLFPFRFREKPVIQKDIFTMWFKIIVACIPAAVVGLFFDEQINDLFYNYQTVSAALIIFGILFIVVENWNKGRRPRINSIAEIGWNTAFLIGMFQLIAAVFPGTSRSGATILGGIALGLSRTVAAEFTFFLAVPVMAGASLLKLVRFGMNYTAEELSILLVGMAVSFVVSVFVIKFLLNYIRKNDFKVFGWYRIILGILVILFFTIF</sequence>
<comment type="similarity">
    <text evidence="2 17">Belongs to the UppP family.</text>
</comment>
<gene>
    <name evidence="17" type="primary">uppP</name>
    <name evidence="18" type="ORF">IAB44_06070</name>
</gene>
<evidence type="ECO:0000256" key="17">
    <source>
        <dbReference type="HAMAP-Rule" id="MF_01006"/>
    </source>
</evidence>
<feature type="transmembrane region" description="Helical" evidence="17">
    <location>
        <begin position="117"/>
        <end position="136"/>
    </location>
</feature>
<evidence type="ECO:0000256" key="8">
    <source>
        <dbReference type="ARBA" id="ARBA00022960"/>
    </source>
</evidence>
<accession>A0A9D1JJL3</accession>
<comment type="function">
    <text evidence="17">Catalyzes the dephosphorylation of undecaprenyl diphosphate (UPP). Confers resistance to bacitracin.</text>
</comment>
<keyword evidence="9 17" id="KW-0573">Peptidoglycan synthesis</keyword>
<feature type="transmembrane region" description="Helical" evidence="17">
    <location>
        <begin position="190"/>
        <end position="211"/>
    </location>
</feature>
<evidence type="ECO:0000256" key="2">
    <source>
        <dbReference type="ARBA" id="ARBA00010621"/>
    </source>
</evidence>
<evidence type="ECO:0000256" key="4">
    <source>
        <dbReference type="ARBA" id="ARBA00021581"/>
    </source>
</evidence>
<feature type="transmembrane region" description="Helical" evidence="17">
    <location>
        <begin position="48"/>
        <end position="66"/>
    </location>
</feature>
<feature type="transmembrane region" description="Helical" evidence="17">
    <location>
        <begin position="223"/>
        <end position="245"/>
    </location>
</feature>
<evidence type="ECO:0000256" key="15">
    <source>
        <dbReference type="ARBA" id="ARBA00032932"/>
    </source>
</evidence>
<keyword evidence="12 17" id="KW-0046">Antibiotic resistance</keyword>
<evidence type="ECO:0000256" key="11">
    <source>
        <dbReference type="ARBA" id="ARBA00023136"/>
    </source>
</evidence>
<evidence type="ECO:0000256" key="14">
    <source>
        <dbReference type="ARBA" id="ARBA00032707"/>
    </source>
</evidence>
<protein>
    <recommendedName>
        <fullName evidence="4 17">Undecaprenyl-diphosphatase</fullName>
        <ecNumber evidence="3 17">3.6.1.27</ecNumber>
    </recommendedName>
    <alternativeName>
        <fullName evidence="15 17">Bacitracin resistance protein</fullName>
    </alternativeName>
    <alternativeName>
        <fullName evidence="14 17">Undecaprenyl pyrophosphate phosphatase</fullName>
    </alternativeName>
</protein>
<dbReference type="GO" id="GO:0071555">
    <property type="term" value="P:cell wall organization"/>
    <property type="evidence" value="ECO:0007669"/>
    <property type="project" value="UniProtKB-KW"/>
</dbReference>
<dbReference type="Pfam" id="PF02673">
    <property type="entry name" value="BacA"/>
    <property type="match status" value="1"/>
</dbReference>